<dbReference type="Proteomes" id="UP000054248">
    <property type="component" value="Unassembled WGS sequence"/>
</dbReference>
<dbReference type="HOGENOM" id="CLU_772063_0_0_1"/>
<proteinExistence type="predicted"/>
<organism evidence="3 4">
    <name type="scientific">Tulasnella calospora MUT 4182</name>
    <dbReference type="NCBI Taxonomy" id="1051891"/>
    <lineage>
        <taxon>Eukaryota</taxon>
        <taxon>Fungi</taxon>
        <taxon>Dikarya</taxon>
        <taxon>Basidiomycota</taxon>
        <taxon>Agaricomycotina</taxon>
        <taxon>Agaricomycetes</taxon>
        <taxon>Cantharellales</taxon>
        <taxon>Tulasnellaceae</taxon>
        <taxon>Tulasnella</taxon>
    </lineage>
</organism>
<keyword evidence="2" id="KW-0472">Membrane</keyword>
<gene>
    <name evidence="3" type="ORF">M407DRAFT_229803</name>
</gene>
<dbReference type="AlphaFoldDB" id="A0A0C3QW01"/>
<evidence type="ECO:0000256" key="1">
    <source>
        <dbReference type="SAM" id="MobiDB-lite"/>
    </source>
</evidence>
<feature type="compositionally biased region" description="Low complexity" evidence="1">
    <location>
        <begin position="350"/>
        <end position="359"/>
    </location>
</feature>
<keyword evidence="2" id="KW-0812">Transmembrane</keyword>
<sequence length="359" mass="39539">MERDGGGLTKVDDKSWEREHILTISPAVSILTVLRATSNRTVAGTGDAIINVNGHLLQHHWSNLHHLRIIDYGWVITVFLLLLPFLTVGAAILLERSLHQRSLRSEPVVIASAPLDSRGTVKCRVPRMQTTDQPTFPTRRPIEAGSLIPDATPTSLQKAQGKFSPRSSVEVPKTTGLVGSSKEIVDLPVALKQPHRIIAWITLCSVEGFLSLDPCSPNSECDDAIQWTITFHPQDRHCPTRSPTHPNADVTTNERLLNILYHGISAYHPWAPQFAGVLKIPGDIVNWSNNDVGLDATAIVPRTTQEDRRAAYAKGENEPETHQRRKKPHRGGQRAARMKRGQALREAPEAPEAGPSGPN</sequence>
<dbReference type="OrthoDB" id="3250870at2759"/>
<feature type="region of interest" description="Disordered" evidence="1">
    <location>
        <begin position="147"/>
        <end position="172"/>
    </location>
</feature>
<protein>
    <submittedName>
        <fullName evidence="3">Uncharacterized protein</fullName>
    </submittedName>
</protein>
<keyword evidence="2" id="KW-1133">Transmembrane helix</keyword>
<reference evidence="4" key="2">
    <citation type="submission" date="2015-01" db="EMBL/GenBank/DDBJ databases">
        <title>Evolutionary Origins and Diversification of the Mycorrhizal Mutualists.</title>
        <authorList>
            <consortium name="DOE Joint Genome Institute"/>
            <consortium name="Mycorrhizal Genomics Consortium"/>
            <person name="Kohler A."/>
            <person name="Kuo A."/>
            <person name="Nagy L.G."/>
            <person name="Floudas D."/>
            <person name="Copeland A."/>
            <person name="Barry K.W."/>
            <person name="Cichocki N."/>
            <person name="Veneault-Fourrey C."/>
            <person name="LaButti K."/>
            <person name="Lindquist E.A."/>
            <person name="Lipzen A."/>
            <person name="Lundell T."/>
            <person name="Morin E."/>
            <person name="Murat C."/>
            <person name="Riley R."/>
            <person name="Ohm R."/>
            <person name="Sun H."/>
            <person name="Tunlid A."/>
            <person name="Henrissat B."/>
            <person name="Grigoriev I.V."/>
            <person name="Hibbett D.S."/>
            <person name="Martin F."/>
        </authorList>
    </citation>
    <scope>NUCLEOTIDE SEQUENCE [LARGE SCALE GENOMIC DNA]</scope>
    <source>
        <strain evidence="4">MUT 4182</strain>
    </source>
</reference>
<feature type="compositionally biased region" description="Basic residues" evidence="1">
    <location>
        <begin position="323"/>
        <end position="342"/>
    </location>
</feature>
<keyword evidence="4" id="KW-1185">Reference proteome</keyword>
<evidence type="ECO:0000313" key="3">
    <source>
        <dbReference type="EMBL" id="KIO33876.1"/>
    </source>
</evidence>
<name>A0A0C3QW01_9AGAM</name>
<reference evidence="3 4" key="1">
    <citation type="submission" date="2014-04" db="EMBL/GenBank/DDBJ databases">
        <authorList>
            <consortium name="DOE Joint Genome Institute"/>
            <person name="Kuo A."/>
            <person name="Girlanda M."/>
            <person name="Perotto S."/>
            <person name="Kohler A."/>
            <person name="Nagy L.G."/>
            <person name="Floudas D."/>
            <person name="Copeland A."/>
            <person name="Barry K.W."/>
            <person name="Cichocki N."/>
            <person name="Veneault-Fourrey C."/>
            <person name="LaButti K."/>
            <person name="Lindquist E.A."/>
            <person name="Lipzen A."/>
            <person name="Lundell T."/>
            <person name="Morin E."/>
            <person name="Murat C."/>
            <person name="Sun H."/>
            <person name="Tunlid A."/>
            <person name="Henrissat B."/>
            <person name="Grigoriev I.V."/>
            <person name="Hibbett D.S."/>
            <person name="Martin F."/>
            <person name="Nordberg H.P."/>
            <person name="Cantor M.N."/>
            <person name="Hua S.X."/>
        </authorList>
    </citation>
    <scope>NUCLEOTIDE SEQUENCE [LARGE SCALE GENOMIC DNA]</scope>
    <source>
        <strain evidence="3 4">MUT 4182</strain>
    </source>
</reference>
<feature type="compositionally biased region" description="Basic and acidic residues" evidence="1">
    <location>
        <begin position="304"/>
        <end position="322"/>
    </location>
</feature>
<accession>A0A0C3QW01</accession>
<evidence type="ECO:0000256" key="2">
    <source>
        <dbReference type="SAM" id="Phobius"/>
    </source>
</evidence>
<feature type="transmembrane region" description="Helical" evidence="2">
    <location>
        <begin position="72"/>
        <end position="94"/>
    </location>
</feature>
<evidence type="ECO:0000313" key="4">
    <source>
        <dbReference type="Proteomes" id="UP000054248"/>
    </source>
</evidence>
<feature type="region of interest" description="Disordered" evidence="1">
    <location>
        <begin position="300"/>
        <end position="359"/>
    </location>
</feature>
<dbReference type="EMBL" id="KN822946">
    <property type="protein sequence ID" value="KIO33876.1"/>
    <property type="molecule type" value="Genomic_DNA"/>
</dbReference>